<protein>
    <submittedName>
        <fullName evidence="2">Alpha/beta hydrolase</fullName>
    </submittedName>
</protein>
<feature type="chain" id="PRO_5026162556" evidence="1">
    <location>
        <begin position="23"/>
        <end position="415"/>
    </location>
</feature>
<organism evidence="2 3">
    <name type="scientific">Sphingomonas piscis</name>
    <dbReference type="NCBI Taxonomy" id="2714943"/>
    <lineage>
        <taxon>Bacteria</taxon>
        <taxon>Pseudomonadati</taxon>
        <taxon>Pseudomonadota</taxon>
        <taxon>Alphaproteobacteria</taxon>
        <taxon>Sphingomonadales</taxon>
        <taxon>Sphingomonadaceae</taxon>
        <taxon>Sphingomonas</taxon>
    </lineage>
</organism>
<dbReference type="GO" id="GO:0016787">
    <property type="term" value="F:hydrolase activity"/>
    <property type="evidence" value="ECO:0007669"/>
    <property type="project" value="UniProtKB-KW"/>
</dbReference>
<dbReference type="Proteomes" id="UP000503222">
    <property type="component" value="Chromosome"/>
</dbReference>
<evidence type="ECO:0000256" key="1">
    <source>
        <dbReference type="SAM" id="SignalP"/>
    </source>
</evidence>
<reference evidence="2 3" key="1">
    <citation type="submission" date="2020-03" db="EMBL/GenBank/DDBJ databases">
        <title>Sphingomonas sp. nov., isolated from fish.</title>
        <authorList>
            <person name="Hyun D.-W."/>
            <person name="Bae J.-W."/>
        </authorList>
    </citation>
    <scope>NUCLEOTIDE SEQUENCE [LARGE SCALE GENOMIC DNA]</scope>
    <source>
        <strain evidence="2 3">HDW15B</strain>
    </source>
</reference>
<feature type="signal peptide" evidence="1">
    <location>
        <begin position="1"/>
        <end position="22"/>
    </location>
</feature>
<keyword evidence="3" id="KW-1185">Reference proteome</keyword>
<keyword evidence="2" id="KW-0378">Hydrolase</keyword>
<proteinExistence type="predicted"/>
<evidence type="ECO:0000313" key="3">
    <source>
        <dbReference type="Proteomes" id="UP000503222"/>
    </source>
</evidence>
<accession>A0A6G7YM62</accession>
<dbReference type="InterPro" id="IPR029058">
    <property type="entry name" value="AB_hydrolase_fold"/>
</dbReference>
<dbReference type="KEGG" id="spii:G7077_01690"/>
<dbReference type="RefSeq" id="WP_166410212.1">
    <property type="nucleotide sequence ID" value="NZ_CP049869.1"/>
</dbReference>
<gene>
    <name evidence="2" type="ORF">G7077_01690</name>
</gene>
<dbReference type="SUPFAM" id="SSF53474">
    <property type="entry name" value="alpha/beta-Hydrolases"/>
    <property type="match status" value="1"/>
</dbReference>
<dbReference type="Gene3D" id="3.40.50.1820">
    <property type="entry name" value="alpha/beta hydrolase"/>
    <property type="match status" value="1"/>
</dbReference>
<evidence type="ECO:0000313" key="2">
    <source>
        <dbReference type="EMBL" id="QIK77817.1"/>
    </source>
</evidence>
<sequence>MTSRPFATILVACSLLTAPARAEVASGTLRGGAQWTAETPPQWNGTLLLYSRGYSFNLPPAEAAPTALRAELLKAGYAIAGSNYGASGWSVEQAVPAQIETIAAFAGRFGRPRNVIAWGYSMGGLVTTALAEQRSAGISGAAPFCSSMGGAVGMMNMGLDGAFAFRTLIAPRSDIRLVGIDDDLTNAKRVKAAIDRATTTPQGRARIALAGVLAGLPDWTSGEAPPATDDERIRQMAAVVGPGSFLPRVDQERRAGGNFSWNSGVDYRKQLARSGRLAFVQAAYRRAGLDLSADLARLSAAPRIAAAPGAVDYMMRNYTPTARPLVPMVAVQAVGDGITSPSLQQGYVDAARGDVRSLWLRQSGHCTFKPATVLSALNYLQRRVTSGRWPARPADFADHRAPPMLRPCYRGQRCR</sequence>
<keyword evidence="1" id="KW-0732">Signal</keyword>
<name>A0A6G7YM62_9SPHN</name>
<dbReference type="AlphaFoldDB" id="A0A6G7YM62"/>
<dbReference type="EMBL" id="CP049869">
    <property type="protein sequence ID" value="QIK77817.1"/>
    <property type="molecule type" value="Genomic_DNA"/>
</dbReference>